<dbReference type="InterPro" id="IPR005952">
    <property type="entry name" value="Phosphogly_mut1"/>
</dbReference>
<organism evidence="7 9">
    <name type="scientific">Modestobacter muralis</name>
    <dbReference type="NCBI Taxonomy" id="1608614"/>
    <lineage>
        <taxon>Bacteria</taxon>
        <taxon>Bacillati</taxon>
        <taxon>Actinomycetota</taxon>
        <taxon>Actinomycetes</taxon>
        <taxon>Geodermatophilales</taxon>
        <taxon>Geodermatophilaceae</taxon>
        <taxon>Modestobacter</taxon>
    </lineage>
</organism>
<accession>A0A6P0HAM1</accession>
<keyword evidence="4" id="KW-0413">Isomerase</keyword>
<reference evidence="7 9" key="2">
    <citation type="submission" date="2020-02" db="EMBL/GenBank/DDBJ databases">
        <title>The WGS of Modestobacter muralis DSM 100205.</title>
        <authorList>
            <person name="Jiang Z."/>
        </authorList>
    </citation>
    <scope>NUCLEOTIDE SEQUENCE [LARGE SCALE GENOMIC DNA]</scope>
    <source>
        <strain evidence="7 9">DSM 100205</strain>
    </source>
</reference>
<dbReference type="InterPro" id="IPR013078">
    <property type="entry name" value="His_Pase_superF_clade-1"/>
</dbReference>
<proteinExistence type="inferred from homology"/>
<dbReference type="InterPro" id="IPR029033">
    <property type="entry name" value="His_PPase_superfam"/>
</dbReference>
<dbReference type="GO" id="GO:0006096">
    <property type="term" value="P:glycolytic process"/>
    <property type="evidence" value="ECO:0007669"/>
    <property type="project" value="UniProtKB-KW"/>
</dbReference>
<protein>
    <recommendedName>
        <fullName evidence="2">phosphoglycerate mutase (2,3-diphosphoglycerate-dependent)</fullName>
        <ecNumber evidence="2">5.4.2.11</ecNumber>
    </recommendedName>
</protein>
<dbReference type="EMBL" id="JAAGWB010000040">
    <property type="protein sequence ID" value="NEN52079.1"/>
    <property type="molecule type" value="Genomic_DNA"/>
</dbReference>
<evidence type="ECO:0000256" key="2">
    <source>
        <dbReference type="ARBA" id="ARBA00012028"/>
    </source>
</evidence>
<dbReference type="EMBL" id="JAAGWH010000038">
    <property type="protein sequence ID" value="NEK95191.1"/>
    <property type="molecule type" value="Genomic_DNA"/>
</dbReference>
<evidence type="ECO:0000256" key="5">
    <source>
        <dbReference type="PIRSR" id="PIRSR613078-2"/>
    </source>
</evidence>
<dbReference type="Proteomes" id="UP000471152">
    <property type="component" value="Unassembled WGS sequence"/>
</dbReference>
<evidence type="ECO:0000256" key="1">
    <source>
        <dbReference type="ARBA" id="ARBA00006717"/>
    </source>
</evidence>
<dbReference type="SUPFAM" id="SSF53254">
    <property type="entry name" value="Phosphoglycerate mutase-like"/>
    <property type="match status" value="1"/>
</dbReference>
<name>A0A6P0HAM1_9ACTN</name>
<dbReference type="CDD" id="cd07067">
    <property type="entry name" value="HP_PGM_like"/>
    <property type="match status" value="1"/>
</dbReference>
<dbReference type="RefSeq" id="WP_163611761.1">
    <property type="nucleotide sequence ID" value="NZ_JAAGWB010000040.1"/>
</dbReference>
<dbReference type="PANTHER" id="PTHR11931">
    <property type="entry name" value="PHOSPHOGLYCERATE MUTASE"/>
    <property type="match status" value="1"/>
</dbReference>
<reference evidence="6 8" key="1">
    <citation type="submission" date="2020-01" db="EMBL/GenBank/DDBJ databases">
        <title>the WGS Modestobacter muralis CPCC 204518.</title>
        <authorList>
            <person name="Jiang Z."/>
        </authorList>
    </citation>
    <scope>NUCLEOTIDE SEQUENCE [LARGE SCALE GENOMIC DNA]</scope>
    <source>
        <strain evidence="6 8">DSM 100205</strain>
    </source>
</reference>
<evidence type="ECO:0000313" key="8">
    <source>
        <dbReference type="Proteomes" id="UP000468828"/>
    </source>
</evidence>
<gene>
    <name evidence="7" type="ORF">G3R41_14245</name>
    <name evidence="6" type="ORF">GCU67_13595</name>
</gene>
<sequence length="64" mass="7132">MPSLILLRHGESAWNAEDRFTGRVNGDLARRGEQQARQCGLVLRGMFPSFRTPVNPGLSPRVIV</sequence>
<dbReference type="Gene3D" id="3.40.50.1240">
    <property type="entry name" value="Phosphoglycerate mutase-like"/>
    <property type="match status" value="1"/>
</dbReference>
<comment type="similarity">
    <text evidence="1">Belongs to the phosphoglycerate mutase family. BPG-dependent PGAM subfamily.</text>
</comment>
<dbReference type="AlphaFoldDB" id="A0A6P0HAM1"/>
<comment type="caution">
    <text evidence="7">The sequence shown here is derived from an EMBL/GenBank/DDBJ whole genome shotgun (WGS) entry which is preliminary data.</text>
</comment>
<evidence type="ECO:0000313" key="6">
    <source>
        <dbReference type="EMBL" id="NEK95191.1"/>
    </source>
</evidence>
<dbReference type="EC" id="5.4.2.11" evidence="2"/>
<evidence type="ECO:0000256" key="3">
    <source>
        <dbReference type="ARBA" id="ARBA00023152"/>
    </source>
</evidence>
<feature type="binding site" evidence="5">
    <location>
        <begin position="21"/>
        <end position="22"/>
    </location>
    <ligand>
        <name>substrate</name>
    </ligand>
</feature>
<feature type="binding site" evidence="5">
    <location>
        <begin position="8"/>
        <end position="15"/>
    </location>
    <ligand>
        <name>substrate</name>
    </ligand>
</feature>
<evidence type="ECO:0000313" key="9">
    <source>
        <dbReference type="Proteomes" id="UP000471152"/>
    </source>
</evidence>
<dbReference type="PROSITE" id="PS00175">
    <property type="entry name" value="PG_MUTASE"/>
    <property type="match status" value="1"/>
</dbReference>
<evidence type="ECO:0000256" key="4">
    <source>
        <dbReference type="ARBA" id="ARBA00023235"/>
    </source>
</evidence>
<keyword evidence="3" id="KW-0324">Glycolysis</keyword>
<dbReference type="InterPro" id="IPR001345">
    <property type="entry name" value="PG/BPGM_mutase_AS"/>
</dbReference>
<keyword evidence="8" id="KW-1185">Reference proteome</keyword>
<dbReference type="GO" id="GO:0004619">
    <property type="term" value="F:phosphoglycerate mutase activity"/>
    <property type="evidence" value="ECO:0007669"/>
    <property type="project" value="UniProtKB-EC"/>
</dbReference>
<evidence type="ECO:0000313" key="7">
    <source>
        <dbReference type="EMBL" id="NEN52079.1"/>
    </source>
</evidence>
<dbReference type="Pfam" id="PF00300">
    <property type="entry name" value="His_Phos_1"/>
    <property type="match status" value="1"/>
</dbReference>
<dbReference type="Proteomes" id="UP000468828">
    <property type="component" value="Unassembled WGS sequence"/>
</dbReference>